<comment type="caution">
    <text evidence="1">The sequence shown here is derived from an EMBL/GenBank/DDBJ whole genome shotgun (WGS) entry which is preliminary data.</text>
</comment>
<proteinExistence type="predicted"/>
<reference evidence="1" key="1">
    <citation type="journal article" date="2015" name="Nature">
        <title>Complex archaea that bridge the gap between prokaryotes and eukaryotes.</title>
        <authorList>
            <person name="Spang A."/>
            <person name="Saw J.H."/>
            <person name="Jorgensen S.L."/>
            <person name="Zaremba-Niedzwiedzka K."/>
            <person name="Martijn J."/>
            <person name="Lind A.E."/>
            <person name="van Eijk R."/>
            <person name="Schleper C."/>
            <person name="Guy L."/>
            <person name="Ettema T.J."/>
        </authorList>
    </citation>
    <scope>NUCLEOTIDE SEQUENCE</scope>
</reference>
<organism evidence="1">
    <name type="scientific">marine sediment metagenome</name>
    <dbReference type="NCBI Taxonomy" id="412755"/>
    <lineage>
        <taxon>unclassified sequences</taxon>
        <taxon>metagenomes</taxon>
        <taxon>ecological metagenomes</taxon>
    </lineage>
</organism>
<sequence>MEKPINECSHLNEDDLQCRRGGMFHYDHLLCPFYGHATADVQRNCAGFDKP</sequence>
<dbReference type="EMBL" id="LAZR01021210">
    <property type="protein sequence ID" value="KKL86116.1"/>
    <property type="molecule type" value="Genomic_DNA"/>
</dbReference>
<evidence type="ECO:0000313" key="1">
    <source>
        <dbReference type="EMBL" id="KKL86116.1"/>
    </source>
</evidence>
<accession>A0A0F9G6R7</accession>
<dbReference type="AlphaFoldDB" id="A0A0F9G6R7"/>
<name>A0A0F9G6R7_9ZZZZ</name>
<gene>
    <name evidence="1" type="ORF">LCGC14_1947960</name>
</gene>
<protein>
    <submittedName>
        <fullName evidence="1">Uncharacterized protein</fullName>
    </submittedName>
</protein>